<protein>
    <submittedName>
        <fullName evidence="1">Uncharacterized protein</fullName>
    </submittedName>
</protein>
<keyword evidence="2" id="KW-1185">Reference proteome</keyword>
<evidence type="ECO:0000313" key="1">
    <source>
        <dbReference type="EMBL" id="SSC12835.1"/>
    </source>
</evidence>
<reference evidence="1 2" key="1">
    <citation type="submission" date="2017-01" db="EMBL/GenBank/DDBJ databases">
        <authorList>
            <person name="Erauso G."/>
        </authorList>
    </citation>
    <scope>NUCLEOTIDE SEQUENCE [LARGE SCALE GENOMIC DNA]</scope>
    <source>
        <strain evidence="1">MESINF1</strain>
    </source>
</reference>
<evidence type="ECO:0000313" key="2">
    <source>
        <dbReference type="Proteomes" id="UP000250796"/>
    </source>
</evidence>
<dbReference type="Pfam" id="PF18937">
    <property type="entry name" value="DUF5685"/>
    <property type="match status" value="1"/>
</dbReference>
<accession>A0A7Z7LG52</accession>
<organism evidence="1 2">
    <name type="scientific">Mesotoga infera</name>
    <dbReference type="NCBI Taxonomy" id="1236046"/>
    <lineage>
        <taxon>Bacteria</taxon>
        <taxon>Thermotogati</taxon>
        <taxon>Thermotogota</taxon>
        <taxon>Thermotogae</taxon>
        <taxon>Kosmotogales</taxon>
        <taxon>Kosmotogaceae</taxon>
        <taxon>Mesotoga</taxon>
    </lineage>
</organism>
<dbReference type="Proteomes" id="UP000250796">
    <property type="component" value="Chromosome MESINF"/>
</dbReference>
<dbReference type="KEGG" id="minf:MESINF_1391"/>
<dbReference type="AlphaFoldDB" id="A0A7Z7LG52"/>
<name>A0A7Z7LG52_9BACT</name>
<sequence length="309" mass="35016">MIVQLTGYAPSDIISTTDPAPEGDKMLGYFRPGAALSAQSKRQYRIIYCSLCHSLRNTYGRRAALLLQNDPLFFALQSGFMPPVDEEKVIKKRCVMQPKRVEVLVSSPEVFEPLADLSLITVLFARWDKELDERRGVKSRLFDTLFRGVFAKLGAKLRQRGIPLDGLKRECMKNLELERKEASNPLERLEGFVRFASKLIAEFFTSAGKVERSLEIAREMLRVMYLIDALEDYHSDRRHGDFNVLFGHEGPNLAEYVEDSVYSSLEAIPLSGKFGTDRCLTEIIDSTFSFVVGKLALAREKYNKGVKDA</sequence>
<dbReference type="EMBL" id="LS974202">
    <property type="protein sequence ID" value="SSC12835.1"/>
    <property type="molecule type" value="Genomic_DNA"/>
</dbReference>
<gene>
    <name evidence="1" type="ORF">MESINF_1391</name>
</gene>
<proteinExistence type="predicted"/>
<dbReference type="InterPro" id="IPR043740">
    <property type="entry name" value="DUF5685"/>
</dbReference>